<name>A0ABV0CWW0_9SPHN</name>
<keyword evidence="2" id="KW-1185">Reference proteome</keyword>
<dbReference type="Proteomes" id="UP001484535">
    <property type="component" value="Unassembled WGS sequence"/>
</dbReference>
<sequence>MSYRSSTASLTIAEMREFAGFTADERQFIERSLDIALGRGDAFKQWCPEGGDASAIRKQYLAYRELRTLREAAPELHATEGLSFYMGALIRIATQDLALEQLQTFSAFRFLYERLLGASARPYLPAVFCAAAALPLIRPGIRRVLLQSLSETAATAPGWSEREPSFFPERVFSDVA</sequence>
<reference evidence="1 2" key="1">
    <citation type="submission" date="2024-05" db="EMBL/GenBank/DDBJ databases">
        <authorList>
            <person name="Park S."/>
        </authorList>
    </citation>
    <scope>NUCLEOTIDE SEQUENCE [LARGE SCALE GENOMIC DNA]</scope>
    <source>
        <strain evidence="1 2">DGU5</strain>
    </source>
</reference>
<dbReference type="EMBL" id="JBDLBR010000003">
    <property type="protein sequence ID" value="MEN7537364.1"/>
    <property type="molecule type" value="Genomic_DNA"/>
</dbReference>
<gene>
    <name evidence="1" type="ORF">ABDJ38_09290</name>
</gene>
<evidence type="ECO:0000313" key="1">
    <source>
        <dbReference type="EMBL" id="MEN7537364.1"/>
    </source>
</evidence>
<evidence type="ECO:0000313" key="2">
    <source>
        <dbReference type="Proteomes" id="UP001484535"/>
    </source>
</evidence>
<dbReference type="RefSeq" id="WP_346784826.1">
    <property type="nucleotide sequence ID" value="NZ_JBDLBR010000003.1"/>
</dbReference>
<organism evidence="1 2">
    <name type="scientific">Aurantiacibacter flavus</name>
    <dbReference type="NCBI Taxonomy" id="3145232"/>
    <lineage>
        <taxon>Bacteria</taxon>
        <taxon>Pseudomonadati</taxon>
        <taxon>Pseudomonadota</taxon>
        <taxon>Alphaproteobacteria</taxon>
        <taxon>Sphingomonadales</taxon>
        <taxon>Erythrobacteraceae</taxon>
        <taxon>Aurantiacibacter</taxon>
    </lineage>
</organism>
<protein>
    <submittedName>
        <fullName evidence="1">Uncharacterized protein</fullName>
    </submittedName>
</protein>
<comment type="caution">
    <text evidence="1">The sequence shown here is derived from an EMBL/GenBank/DDBJ whole genome shotgun (WGS) entry which is preliminary data.</text>
</comment>
<proteinExistence type="predicted"/>
<accession>A0ABV0CWW0</accession>